<dbReference type="InterPro" id="IPR029787">
    <property type="entry name" value="Nucleotide_cyclase"/>
</dbReference>
<feature type="transmembrane region" description="Helical" evidence="1">
    <location>
        <begin position="15"/>
        <end position="35"/>
    </location>
</feature>
<reference evidence="4 5" key="1">
    <citation type="journal article" date="2020" name="ISME J.">
        <title>Comparative genomics reveals insights into cyanobacterial evolution and habitat adaptation.</title>
        <authorList>
            <person name="Chen M.Y."/>
            <person name="Teng W.K."/>
            <person name="Zhao L."/>
            <person name="Hu C.X."/>
            <person name="Zhou Y.K."/>
            <person name="Han B.P."/>
            <person name="Song L.R."/>
            <person name="Shu W.S."/>
        </authorList>
    </citation>
    <scope>NUCLEOTIDE SEQUENCE [LARGE SCALE GENOMIC DNA]</scope>
    <source>
        <strain evidence="4 5">FACHB-1050</strain>
    </source>
</reference>
<keyword evidence="1" id="KW-1133">Transmembrane helix</keyword>
<dbReference type="Pfam" id="PF00672">
    <property type="entry name" value="HAMP"/>
    <property type="match status" value="1"/>
</dbReference>
<name>A0ABR8CA29_9CYAN</name>
<dbReference type="SMART" id="SM00044">
    <property type="entry name" value="CYCc"/>
    <property type="match status" value="1"/>
</dbReference>
<dbReference type="Gene3D" id="3.30.450.20">
    <property type="entry name" value="PAS domain"/>
    <property type="match status" value="1"/>
</dbReference>
<dbReference type="InterPro" id="IPR001054">
    <property type="entry name" value="A/G_cyclase"/>
</dbReference>
<dbReference type="PANTHER" id="PTHR45655">
    <property type="entry name" value="GUANYLATE CYCLASE SOLUBLE SUBUNIT BETA-2"/>
    <property type="match status" value="1"/>
</dbReference>
<proteinExistence type="predicted"/>
<dbReference type="PANTHER" id="PTHR45655:SF13">
    <property type="entry name" value="SOLUBLE GUANYLATE CYCLASE GCY-32-RELATED"/>
    <property type="match status" value="1"/>
</dbReference>
<evidence type="ECO:0000313" key="4">
    <source>
        <dbReference type="EMBL" id="MBD2317628.1"/>
    </source>
</evidence>
<sequence>MQWFKFNWLSIKSKLIVMLLTVSSSSILVTAYLGYQSGKSNLTDRVFNQLTSVRASKAYQIESYFKTISNHIQTLSIDPSVGTALSEFTNAYRQLENVPLPADALPKINAYYQNEFLPKLAQTEQGSPVLNSFLPEAIASNYLQYHYIANNSNPIGKKHLLDKANDSSEYSRLHGRYHPIFRNIIEKFGYYDLFLIDPDGRIVYTVYKETDFASSLTVGAYNESNLARLFASVRRSKEKDYARIIDLESYAPSYGAPAAFIAAPIYNQDKFIGVLAIQVPVDEINNVMTGNRKWEADGLGKSGETYLVGPDYLMRSVSRFLIETPEEYLKTLVALGVNNETINRIRQYKTSVLAQAVKTTAVEEAMTGKQDIKIIRDYRDIPVLSSYSLLQIEGLKWAILSEIDLAEAYAPIYDFERQLVISATLLMLLVILLAMMMASLFVKPINQLITSARKVAAGQLDAIAVLETEDEFGELAQSFNLMVSSLRDQTDLVEEKNRENEQLLLSIFPAAIAKRLKQGEKNIAESASNVTVLFSDLTGFSKLSDSLTAYEIVSILNDLVTSFDETADRYGMEKIKTIGDSYMAVCGLSVPYLDHDKRAIDFAIEMQAIVRRFSQERGFQLNISLGINSGDIVAGIVGRNKFIYDVWGDTINIASALKAACPEGSILVSHEIYHRLCDLYEFAPLATKVEDGANSLQAWQLKSTIKIKPS</sequence>
<feature type="domain" description="Guanylate cyclase" evidence="2">
    <location>
        <begin position="531"/>
        <end position="658"/>
    </location>
</feature>
<dbReference type="CDD" id="cd06225">
    <property type="entry name" value="HAMP"/>
    <property type="match status" value="1"/>
</dbReference>
<evidence type="ECO:0000313" key="5">
    <source>
        <dbReference type="Proteomes" id="UP000618445"/>
    </source>
</evidence>
<dbReference type="CDD" id="cd07302">
    <property type="entry name" value="CHD"/>
    <property type="match status" value="1"/>
</dbReference>
<protein>
    <submittedName>
        <fullName evidence="4">Adenylate/guanylate cyclase domain-containing protein</fullName>
    </submittedName>
</protein>
<evidence type="ECO:0000259" key="2">
    <source>
        <dbReference type="PROSITE" id="PS50125"/>
    </source>
</evidence>
<accession>A0ABR8CA29</accession>
<keyword evidence="1" id="KW-0472">Membrane</keyword>
<keyword evidence="5" id="KW-1185">Reference proteome</keyword>
<organism evidence="4 5">
    <name type="scientific">Phormidium tenue FACHB-1050</name>
    <dbReference type="NCBI Taxonomy" id="2692857"/>
    <lineage>
        <taxon>Bacteria</taxon>
        <taxon>Bacillati</taxon>
        <taxon>Cyanobacteriota</taxon>
        <taxon>Cyanophyceae</taxon>
        <taxon>Oscillatoriophycideae</taxon>
        <taxon>Oscillatoriales</taxon>
        <taxon>Oscillatoriaceae</taxon>
        <taxon>Phormidium</taxon>
    </lineage>
</organism>
<dbReference type="Proteomes" id="UP000618445">
    <property type="component" value="Unassembled WGS sequence"/>
</dbReference>
<comment type="caution">
    <text evidence="4">The sequence shown here is derived from an EMBL/GenBank/DDBJ whole genome shotgun (WGS) entry which is preliminary data.</text>
</comment>
<dbReference type="InterPro" id="IPR003660">
    <property type="entry name" value="HAMP_dom"/>
</dbReference>
<dbReference type="Pfam" id="PF00211">
    <property type="entry name" value="Guanylate_cyc"/>
    <property type="match status" value="1"/>
</dbReference>
<dbReference type="PROSITE" id="PS50885">
    <property type="entry name" value="HAMP"/>
    <property type="match status" value="1"/>
</dbReference>
<feature type="domain" description="HAMP" evidence="3">
    <location>
        <begin position="439"/>
        <end position="491"/>
    </location>
</feature>
<dbReference type="SUPFAM" id="SSF55073">
    <property type="entry name" value="Nucleotide cyclase"/>
    <property type="match status" value="1"/>
</dbReference>
<dbReference type="PROSITE" id="PS50125">
    <property type="entry name" value="GUANYLATE_CYCLASE_2"/>
    <property type="match status" value="1"/>
</dbReference>
<feature type="transmembrane region" description="Helical" evidence="1">
    <location>
        <begin position="419"/>
        <end position="442"/>
    </location>
</feature>
<evidence type="ECO:0000259" key="3">
    <source>
        <dbReference type="PROSITE" id="PS50885"/>
    </source>
</evidence>
<dbReference type="Gene3D" id="3.30.70.1230">
    <property type="entry name" value="Nucleotide cyclase"/>
    <property type="match status" value="1"/>
</dbReference>
<dbReference type="SMART" id="SM00304">
    <property type="entry name" value="HAMP"/>
    <property type="match status" value="1"/>
</dbReference>
<keyword evidence="1" id="KW-0812">Transmembrane</keyword>
<dbReference type="SUPFAM" id="SSF158472">
    <property type="entry name" value="HAMP domain-like"/>
    <property type="match status" value="1"/>
</dbReference>
<dbReference type="Gene3D" id="1.10.8.500">
    <property type="entry name" value="HAMP domain in histidine kinase"/>
    <property type="match status" value="1"/>
</dbReference>
<dbReference type="EMBL" id="JACJQY010000017">
    <property type="protein sequence ID" value="MBD2317628.1"/>
    <property type="molecule type" value="Genomic_DNA"/>
</dbReference>
<evidence type="ECO:0000256" key="1">
    <source>
        <dbReference type="SAM" id="Phobius"/>
    </source>
</evidence>
<gene>
    <name evidence="4" type="ORF">H6G05_12330</name>
</gene>
<dbReference type="RefSeq" id="WP_190578454.1">
    <property type="nucleotide sequence ID" value="NZ_CAWPQU010000009.1"/>
</dbReference>